<dbReference type="GeneID" id="106821387"/>
<evidence type="ECO:0000259" key="6">
    <source>
        <dbReference type="PROSITE" id="PS51021"/>
    </source>
</evidence>
<evidence type="ECO:0000313" key="7">
    <source>
        <dbReference type="Proteomes" id="UP000695022"/>
    </source>
</evidence>
<evidence type="ECO:0000256" key="3">
    <source>
        <dbReference type="SAM" id="Coils"/>
    </source>
</evidence>
<sequence length="692" mass="77953">MQSYDKMKKHLFRVKQLADQTVGRAEKTEVLTEDLVTTEKRVKLLEQSCGTTCKKLSQMLSYHQGSEKDPEKRLRKLPEWQVSCQLQENGSLLADGLGLLANMYQLCGEGYSGLAKERMLGEMEVESQVLMPFSEFLEVDFPNIAKLKKHLNKLTLDMDAVKTRYQSTARQTTQIAPNNMAAHQQKVDQLKLEQEEAQARVEQSKDNLATELYKLCSRQAEFGRLLVKSVELQREYHTRALKSLEDLMPKLQHWEGMFLQKPVYDVLLEDHLKATNREIAEVIEECVCAILDLGVSEEGLFRIAGSAAKIKKLRAEFDSGTPDLTDYDIHCVCGALKLYLRILPEPLLTFTHYDEWMNANRLEDPDKRLQALWTVCNKLPRCNYNNFKYLIKFLAKVAAESDLNKMTPSNIAIVFGPNLIYADNNDGMNVHTSGQQSLIIETFISHADWFFPGDIKFRVTPESVREARKGPVVPLESPPVDVKGHTRQPSQDSFGNPVESSSNMHEEPFSINQSQRPISTCGSLRKAPPVAAKPSALTMRAAPPIPPRTDSTNGMFAWSLDRWQRRMYAGDKSSLERHQQPCAGGDEGAEISNVSDTKQRPLLLSEPPAGHSQRPFVPAQPDLIQFIDQGVGHDRPPIPERLSPSERHAPPPPSTSAEESPDHRSPPVWKLQQLGGPPSQAPPAVPQQYRHQ</sequence>
<dbReference type="InterPro" id="IPR000198">
    <property type="entry name" value="RhoGAP_dom"/>
</dbReference>
<dbReference type="SUPFAM" id="SSF103657">
    <property type="entry name" value="BAR/IMD domain-like"/>
    <property type="match status" value="1"/>
</dbReference>
<keyword evidence="1" id="KW-0343">GTPase activation</keyword>
<evidence type="ECO:0000256" key="1">
    <source>
        <dbReference type="ARBA" id="ARBA00022468"/>
    </source>
</evidence>
<feature type="compositionally biased region" description="Polar residues" evidence="4">
    <location>
        <begin position="510"/>
        <end position="522"/>
    </location>
</feature>
<dbReference type="SUPFAM" id="SSF48350">
    <property type="entry name" value="GTPase activation domain, GAP"/>
    <property type="match status" value="1"/>
</dbReference>
<dbReference type="PROSITE" id="PS50238">
    <property type="entry name" value="RHOGAP"/>
    <property type="match status" value="1"/>
</dbReference>
<keyword evidence="2" id="KW-0597">Phosphoprotein</keyword>
<evidence type="ECO:0000256" key="2">
    <source>
        <dbReference type="ARBA" id="ARBA00022553"/>
    </source>
</evidence>
<dbReference type="InterPro" id="IPR027267">
    <property type="entry name" value="AH/BAR_dom_sf"/>
</dbReference>
<evidence type="ECO:0000313" key="8">
    <source>
        <dbReference type="RefSeq" id="XP_014681638.1"/>
    </source>
</evidence>
<feature type="coiled-coil region" evidence="3">
    <location>
        <begin position="144"/>
        <end position="207"/>
    </location>
</feature>
<organism evidence="7 8">
    <name type="scientific">Priapulus caudatus</name>
    <name type="common">Priapulid worm</name>
    <dbReference type="NCBI Taxonomy" id="37621"/>
    <lineage>
        <taxon>Eukaryota</taxon>
        <taxon>Metazoa</taxon>
        <taxon>Ecdysozoa</taxon>
        <taxon>Scalidophora</taxon>
        <taxon>Priapulida</taxon>
        <taxon>Priapulimorpha</taxon>
        <taxon>Priapulimorphida</taxon>
        <taxon>Priapulidae</taxon>
        <taxon>Priapulus</taxon>
    </lineage>
</organism>
<keyword evidence="3" id="KW-0175">Coiled coil</keyword>
<feature type="region of interest" description="Disordered" evidence="4">
    <location>
        <begin position="629"/>
        <end position="692"/>
    </location>
</feature>
<feature type="compositionally biased region" description="Polar residues" evidence="4">
    <location>
        <begin position="487"/>
        <end position="503"/>
    </location>
</feature>
<dbReference type="SMART" id="SM00324">
    <property type="entry name" value="RhoGAP"/>
    <property type="match status" value="1"/>
</dbReference>
<dbReference type="Pfam" id="PF03114">
    <property type="entry name" value="BAR"/>
    <property type="match status" value="1"/>
</dbReference>
<feature type="region of interest" description="Disordered" evidence="4">
    <location>
        <begin position="571"/>
        <end position="593"/>
    </location>
</feature>
<keyword evidence="7" id="KW-1185">Reference proteome</keyword>
<dbReference type="SMART" id="SM00721">
    <property type="entry name" value="BAR"/>
    <property type="match status" value="1"/>
</dbReference>
<dbReference type="Proteomes" id="UP000695022">
    <property type="component" value="Unplaced"/>
</dbReference>
<gene>
    <name evidence="8" type="primary">LOC106821387</name>
</gene>
<protein>
    <submittedName>
        <fullName evidence="8">Rho GTPase-activating protein 44-like isoform X1</fullName>
    </submittedName>
</protein>
<dbReference type="InterPro" id="IPR008936">
    <property type="entry name" value="Rho_GTPase_activation_prot"/>
</dbReference>
<dbReference type="Gene3D" id="1.20.1270.60">
    <property type="entry name" value="Arfaptin homology (AH) domain/BAR domain"/>
    <property type="match status" value="1"/>
</dbReference>
<dbReference type="Gene3D" id="1.10.555.10">
    <property type="entry name" value="Rho GTPase activation protein"/>
    <property type="match status" value="1"/>
</dbReference>
<evidence type="ECO:0000256" key="4">
    <source>
        <dbReference type="SAM" id="MobiDB-lite"/>
    </source>
</evidence>
<dbReference type="RefSeq" id="XP_014681638.1">
    <property type="nucleotide sequence ID" value="XM_014826152.1"/>
</dbReference>
<feature type="domain" description="BAR" evidence="6">
    <location>
        <begin position="20"/>
        <end position="260"/>
    </location>
</feature>
<feature type="region of interest" description="Disordered" evidence="4">
    <location>
        <begin position="468"/>
        <end position="553"/>
    </location>
</feature>
<dbReference type="PANTHER" id="PTHR14130:SF14">
    <property type="entry name" value="RHO GTPASE-ACTIVATING PROTEIN 92B"/>
    <property type="match status" value="1"/>
</dbReference>
<reference evidence="8" key="1">
    <citation type="submission" date="2025-08" db="UniProtKB">
        <authorList>
            <consortium name="RefSeq"/>
        </authorList>
    </citation>
    <scope>IDENTIFICATION</scope>
</reference>
<feature type="compositionally biased region" description="Basic and acidic residues" evidence="4">
    <location>
        <begin position="631"/>
        <end position="649"/>
    </location>
</feature>
<dbReference type="PROSITE" id="PS51021">
    <property type="entry name" value="BAR"/>
    <property type="match status" value="1"/>
</dbReference>
<name>A0ABM1FB17_PRICU</name>
<dbReference type="Pfam" id="PF00620">
    <property type="entry name" value="RhoGAP"/>
    <property type="match status" value="1"/>
</dbReference>
<dbReference type="InterPro" id="IPR047165">
    <property type="entry name" value="RHG17/44/SH3BP1-like"/>
</dbReference>
<dbReference type="InterPro" id="IPR004148">
    <property type="entry name" value="BAR_dom"/>
</dbReference>
<dbReference type="PANTHER" id="PTHR14130">
    <property type="entry name" value="3BP-1 RELATED RHOGAP"/>
    <property type="match status" value="1"/>
</dbReference>
<proteinExistence type="predicted"/>
<evidence type="ECO:0000259" key="5">
    <source>
        <dbReference type="PROSITE" id="PS50238"/>
    </source>
</evidence>
<accession>A0ABM1FB17</accession>
<feature type="domain" description="Rho-GAP" evidence="5">
    <location>
        <begin position="266"/>
        <end position="451"/>
    </location>
</feature>